<evidence type="ECO:0000313" key="2">
    <source>
        <dbReference type="EMBL" id="CAA6819029.1"/>
    </source>
</evidence>
<dbReference type="Gene3D" id="3.40.50.720">
    <property type="entry name" value="NAD(P)-binding Rossmann-like Domain"/>
    <property type="match status" value="1"/>
</dbReference>
<dbReference type="PANTHER" id="PTHR12126:SF11">
    <property type="entry name" value="NADH DEHYDROGENASE [UBIQUINONE] 1 ALPHA SUBCOMPLEX SUBUNIT 9, MITOCHONDRIAL"/>
    <property type="match status" value="1"/>
</dbReference>
<reference evidence="2" key="1">
    <citation type="submission" date="2020-01" db="EMBL/GenBank/DDBJ databases">
        <authorList>
            <person name="Meier V. D."/>
            <person name="Meier V D."/>
        </authorList>
    </citation>
    <scope>NUCLEOTIDE SEQUENCE</scope>
    <source>
        <strain evidence="2">HLG_WM_MAG_01</strain>
    </source>
</reference>
<dbReference type="PANTHER" id="PTHR12126">
    <property type="entry name" value="NADH-UBIQUINONE OXIDOREDUCTASE 39 KDA SUBUNIT-RELATED"/>
    <property type="match status" value="1"/>
</dbReference>
<dbReference type="GO" id="GO:0044877">
    <property type="term" value="F:protein-containing complex binding"/>
    <property type="evidence" value="ECO:0007669"/>
    <property type="project" value="TreeGrafter"/>
</dbReference>
<dbReference type="Pfam" id="PF13460">
    <property type="entry name" value="NAD_binding_10"/>
    <property type="match status" value="1"/>
</dbReference>
<dbReference type="AlphaFoldDB" id="A0A6S6TWR8"/>
<gene>
    <name evidence="2" type="ORF">HELGO_WM485</name>
</gene>
<protein>
    <submittedName>
        <fullName evidence="2">Oxidoreductase</fullName>
    </submittedName>
</protein>
<dbReference type="SUPFAM" id="SSF51735">
    <property type="entry name" value="NAD(P)-binding Rossmann-fold domains"/>
    <property type="match status" value="1"/>
</dbReference>
<feature type="domain" description="NAD(P)-binding" evidence="1">
    <location>
        <begin position="8"/>
        <end position="192"/>
    </location>
</feature>
<organism evidence="2">
    <name type="scientific">uncultured Sulfurovum sp</name>
    <dbReference type="NCBI Taxonomy" id="269237"/>
    <lineage>
        <taxon>Bacteria</taxon>
        <taxon>Pseudomonadati</taxon>
        <taxon>Campylobacterota</taxon>
        <taxon>Epsilonproteobacteria</taxon>
        <taxon>Campylobacterales</taxon>
        <taxon>Sulfurovaceae</taxon>
        <taxon>Sulfurovum</taxon>
        <taxon>environmental samples</taxon>
    </lineage>
</organism>
<sequence>MKHIVLAGATGYLGRYIAKELKSRGYYVTLLVRNKQSFKNKMVIADNVIEGDMRDKQFYKGLFEDVDAVISTVGITRQKDGATYINIDYGVNKLLLDEALDAKVRKFIYTSVLHGENLKHLKICQAKELFVEALQSSNIESTIIRPSGFFSDMEEFIHMAKSGRVYLFGDGKKEANPIDGEDLAKVCVDAINLSDSEINIGGPEIMTHNKMAKIAFNVLDKPIKIMYIPSWIRKSLLWTVQKITDQKTYGSIEFFLTVMSMDMVGSSMVKKH</sequence>
<dbReference type="EMBL" id="CACVAS010000107">
    <property type="protein sequence ID" value="CAA6819029.1"/>
    <property type="molecule type" value="Genomic_DNA"/>
</dbReference>
<dbReference type="CDD" id="cd05243">
    <property type="entry name" value="SDR_a5"/>
    <property type="match status" value="1"/>
</dbReference>
<dbReference type="InterPro" id="IPR051207">
    <property type="entry name" value="ComplexI_NDUFA9_subunit"/>
</dbReference>
<proteinExistence type="predicted"/>
<dbReference type="InterPro" id="IPR036291">
    <property type="entry name" value="NAD(P)-bd_dom_sf"/>
</dbReference>
<dbReference type="InterPro" id="IPR016040">
    <property type="entry name" value="NAD(P)-bd_dom"/>
</dbReference>
<name>A0A6S6TWR8_9BACT</name>
<accession>A0A6S6TWR8</accession>
<evidence type="ECO:0000259" key="1">
    <source>
        <dbReference type="Pfam" id="PF13460"/>
    </source>
</evidence>